<evidence type="ECO:0000313" key="1">
    <source>
        <dbReference type="EMBL" id="KAK7055136.1"/>
    </source>
</evidence>
<organism evidence="1 2">
    <name type="scientific">Favolaschia claudopus</name>
    <dbReference type="NCBI Taxonomy" id="2862362"/>
    <lineage>
        <taxon>Eukaryota</taxon>
        <taxon>Fungi</taxon>
        <taxon>Dikarya</taxon>
        <taxon>Basidiomycota</taxon>
        <taxon>Agaricomycotina</taxon>
        <taxon>Agaricomycetes</taxon>
        <taxon>Agaricomycetidae</taxon>
        <taxon>Agaricales</taxon>
        <taxon>Marasmiineae</taxon>
        <taxon>Mycenaceae</taxon>
        <taxon>Favolaschia</taxon>
    </lineage>
</organism>
<accession>A0AAW0DUR4</accession>
<evidence type="ECO:0000313" key="2">
    <source>
        <dbReference type="Proteomes" id="UP001362999"/>
    </source>
</evidence>
<comment type="caution">
    <text evidence="1">The sequence shown here is derived from an EMBL/GenBank/DDBJ whole genome shotgun (WGS) entry which is preliminary data.</text>
</comment>
<dbReference type="Proteomes" id="UP001362999">
    <property type="component" value="Unassembled WGS sequence"/>
</dbReference>
<name>A0AAW0DUR4_9AGAR</name>
<gene>
    <name evidence="1" type="ORF">R3P38DRAFT_1345562</name>
</gene>
<dbReference type="EMBL" id="JAWWNJ010000005">
    <property type="protein sequence ID" value="KAK7055136.1"/>
    <property type="molecule type" value="Genomic_DNA"/>
</dbReference>
<keyword evidence="2" id="KW-1185">Reference proteome</keyword>
<sequence>MLKIYNLPSETEKMAGEVQSALSGMAALLLRHTVEKELNVSFSPAMGELRADLRYVAQTVERSGKWGGNVLPDHSNGELFRVSLSSVDSVSSGVLLVGFKSDKEPGLRSGPISSNVSLQDAEKKFKTRRTAFTLTNPYAPTYIYTYNMPPAPAPQVTTGPYTSFDPFHWDPFPMPTFLVTPSAATPTSSELGRSFDPRCPCRSQATRLGHCAHGGLTVELGF</sequence>
<proteinExistence type="predicted"/>
<protein>
    <submittedName>
        <fullName evidence="1">Uncharacterized protein</fullName>
    </submittedName>
</protein>
<reference evidence="1 2" key="1">
    <citation type="journal article" date="2024" name="J Genomics">
        <title>Draft genome sequencing and assembly of Favolaschia claudopus CIRM-BRFM 2984 isolated from oak limbs.</title>
        <authorList>
            <person name="Navarro D."/>
            <person name="Drula E."/>
            <person name="Chaduli D."/>
            <person name="Cazenave R."/>
            <person name="Ahrendt S."/>
            <person name="Wang J."/>
            <person name="Lipzen A."/>
            <person name="Daum C."/>
            <person name="Barry K."/>
            <person name="Grigoriev I.V."/>
            <person name="Favel A."/>
            <person name="Rosso M.N."/>
            <person name="Martin F."/>
        </authorList>
    </citation>
    <scope>NUCLEOTIDE SEQUENCE [LARGE SCALE GENOMIC DNA]</scope>
    <source>
        <strain evidence="1 2">CIRM-BRFM 2984</strain>
    </source>
</reference>
<dbReference type="AlphaFoldDB" id="A0AAW0DUR4"/>